<sequence length="98" mass="11519">MKILPIGSIIQLSKEKEQLLMVTSRFPLYNKQGEIGYFDYAGCLYPQGQTSQENFFFNTEDIEKVLFEGFINETEKALQLRIHEEIKNITYPKFDFPD</sequence>
<reference evidence="1 2" key="1">
    <citation type="submission" date="2020-12" db="EMBL/GenBank/DDBJ databases">
        <title>Vagococcus allomyrinae sp. nov. and Enterococcus lavae sp. nov., isolated from the larvae of Allomyrina dichotoma.</title>
        <authorList>
            <person name="Lee S.D."/>
        </authorList>
    </citation>
    <scope>NUCLEOTIDE SEQUENCE [LARGE SCALE GENOMIC DNA]</scope>
    <source>
        <strain evidence="1 2">BWM-S5</strain>
    </source>
</reference>
<dbReference type="InterPro" id="IPR025233">
    <property type="entry name" value="DUF4176"/>
</dbReference>
<organism evidence="1 2">
    <name type="scientific">Enterococcus larvae</name>
    <dbReference type="NCBI Taxonomy" id="2794352"/>
    <lineage>
        <taxon>Bacteria</taxon>
        <taxon>Bacillati</taxon>
        <taxon>Bacillota</taxon>
        <taxon>Bacilli</taxon>
        <taxon>Lactobacillales</taxon>
        <taxon>Enterococcaceae</taxon>
        <taxon>Enterococcus</taxon>
    </lineage>
</organism>
<comment type="caution">
    <text evidence="1">The sequence shown here is derived from an EMBL/GenBank/DDBJ whole genome shotgun (WGS) entry which is preliminary data.</text>
</comment>
<protein>
    <submittedName>
        <fullName evidence="1">DUF4176 domain-containing protein</fullName>
    </submittedName>
</protein>
<proteinExistence type="predicted"/>
<evidence type="ECO:0000313" key="1">
    <source>
        <dbReference type="EMBL" id="MBP1046054.1"/>
    </source>
</evidence>
<accession>A0ABS4CHY1</accession>
<dbReference type="EMBL" id="JAEDXU010000003">
    <property type="protein sequence ID" value="MBP1046054.1"/>
    <property type="molecule type" value="Genomic_DNA"/>
</dbReference>
<evidence type="ECO:0000313" key="2">
    <source>
        <dbReference type="Proteomes" id="UP000673375"/>
    </source>
</evidence>
<gene>
    <name evidence="1" type="ORF">I6N96_07145</name>
</gene>
<keyword evidence="2" id="KW-1185">Reference proteome</keyword>
<dbReference type="RefSeq" id="WP_209556880.1">
    <property type="nucleotide sequence ID" value="NZ_JAEDXU010000003.1"/>
</dbReference>
<dbReference type="Proteomes" id="UP000673375">
    <property type="component" value="Unassembled WGS sequence"/>
</dbReference>
<dbReference type="Pfam" id="PF13780">
    <property type="entry name" value="DUF4176"/>
    <property type="match status" value="1"/>
</dbReference>
<name>A0ABS4CHY1_9ENTE</name>